<dbReference type="RefSeq" id="WP_078815251.1">
    <property type="nucleotide sequence ID" value="NZ_FUYE01000017.1"/>
</dbReference>
<organism evidence="2 3">
    <name type="scientific">Prosthecobacter debontii</name>
    <dbReference type="NCBI Taxonomy" id="48467"/>
    <lineage>
        <taxon>Bacteria</taxon>
        <taxon>Pseudomonadati</taxon>
        <taxon>Verrucomicrobiota</taxon>
        <taxon>Verrucomicrobiia</taxon>
        <taxon>Verrucomicrobiales</taxon>
        <taxon>Verrucomicrobiaceae</taxon>
        <taxon>Prosthecobacter</taxon>
    </lineage>
</organism>
<evidence type="ECO:0000256" key="1">
    <source>
        <dbReference type="SAM" id="SignalP"/>
    </source>
</evidence>
<sequence length="340" mass="37289">MRDLALSLALFFYVSASAVGQTLGEPQIYYDESGKRYATLSSGDFGSNRITIRLAGDPGSLNEWRGQGQRQGKEMAFARIVGEGESPGTFFVAKITDSRLEIDYKPQQKAPQDAGINGSYRRVNESKLLQLAKKEFQAADERLQASLKNAAKVWDRRDRPALDLWKELWPGLRQRWIALSPSNLGAAKAGSTSEKNSADWVWAAQATARGYYFVETQPDAKTALGWEGEYDDLGGGHASLRLGADGKLRLNLASFRIEGDEATTVEATAAAADLTEEKNGRLTAKFTLPATEQTTGDQQPQITLTKIGRYLVVETDHAEKLTPRGWFDGIYRGAPVPPAP</sequence>
<name>A0A1T4YSQ2_9BACT</name>
<evidence type="ECO:0000313" key="3">
    <source>
        <dbReference type="Proteomes" id="UP000190774"/>
    </source>
</evidence>
<reference evidence="3" key="1">
    <citation type="submission" date="2017-02" db="EMBL/GenBank/DDBJ databases">
        <authorList>
            <person name="Varghese N."/>
            <person name="Submissions S."/>
        </authorList>
    </citation>
    <scope>NUCLEOTIDE SEQUENCE [LARGE SCALE GENOMIC DNA]</scope>
    <source>
        <strain evidence="3">ATCC 700200</strain>
    </source>
</reference>
<keyword evidence="1" id="KW-0732">Signal</keyword>
<proteinExistence type="predicted"/>
<feature type="chain" id="PRO_5012323588" evidence="1">
    <location>
        <begin position="19"/>
        <end position="340"/>
    </location>
</feature>
<dbReference type="Proteomes" id="UP000190774">
    <property type="component" value="Unassembled WGS sequence"/>
</dbReference>
<dbReference type="OrthoDB" id="186997at2"/>
<dbReference type="STRING" id="48467.SAMN02745166_04095"/>
<protein>
    <submittedName>
        <fullName evidence="2">Uncharacterized protein</fullName>
    </submittedName>
</protein>
<keyword evidence="3" id="KW-1185">Reference proteome</keyword>
<accession>A0A1T4YSQ2</accession>
<dbReference type="AlphaFoldDB" id="A0A1T4YSQ2"/>
<feature type="signal peptide" evidence="1">
    <location>
        <begin position="1"/>
        <end position="18"/>
    </location>
</feature>
<gene>
    <name evidence="2" type="ORF">SAMN02745166_04095</name>
</gene>
<evidence type="ECO:0000313" key="2">
    <source>
        <dbReference type="EMBL" id="SKB04760.1"/>
    </source>
</evidence>
<dbReference type="EMBL" id="FUYE01000017">
    <property type="protein sequence ID" value="SKB04760.1"/>
    <property type="molecule type" value="Genomic_DNA"/>
</dbReference>